<feature type="DNA-binding region" description="H-T-H motif" evidence="4">
    <location>
        <begin position="38"/>
        <end position="57"/>
    </location>
</feature>
<dbReference type="InterPro" id="IPR050109">
    <property type="entry name" value="HTH-type_TetR-like_transc_reg"/>
</dbReference>
<comment type="caution">
    <text evidence="6">The sequence shown here is derived from an EMBL/GenBank/DDBJ whole genome shotgun (WGS) entry which is preliminary data.</text>
</comment>
<dbReference type="Gene3D" id="1.10.357.10">
    <property type="entry name" value="Tetracycline Repressor, domain 2"/>
    <property type="match status" value="1"/>
</dbReference>
<organism evidence="6 7">
    <name type="scientific">Kitasatospora arboriphila</name>
    <dbReference type="NCBI Taxonomy" id="258052"/>
    <lineage>
        <taxon>Bacteria</taxon>
        <taxon>Bacillati</taxon>
        <taxon>Actinomycetota</taxon>
        <taxon>Actinomycetes</taxon>
        <taxon>Kitasatosporales</taxon>
        <taxon>Streptomycetaceae</taxon>
        <taxon>Kitasatospora</taxon>
    </lineage>
</organism>
<dbReference type="Pfam" id="PF13305">
    <property type="entry name" value="TetR_C_33"/>
    <property type="match status" value="1"/>
</dbReference>
<dbReference type="PRINTS" id="PR00455">
    <property type="entry name" value="HTHTETR"/>
</dbReference>
<gene>
    <name evidence="6" type="ORF">GCM10009663_37170</name>
</gene>
<evidence type="ECO:0000256" key="4">
    <source>
        <dbReference type="PROSITE-ProRule" id="PRU00335"/>
    </source>
</evidence>
<dbReference type="EMBL" id="BAAALD010000033">
    <property type="protein sequence ID" value="GAA1089976.1"/>
    <property type="molecule type" value="Genomic_DNA"/>
</dbReference>
<evidence type="ECO:0000256" key="3">
    <source>
        <dbReference type="ARBA" id="ARBA00023163"/>
    </source>
</evidence>
<accession>A0ABP4E6E8</accession>
<dbReference type="PROSITE" id="PS50977">
    <property type="entry name" value="HTH_TETR_2"/>
    <property type="match status" value="1"/>
</dbReference>
<dbReference type="InterPro" id="IPR009057">
    <property type="entry name" value="Homeodomain-like_sf"/>
</dbReference>
<proteinExistence type="predicted"/>
<protein>
    <submittedName>
        <fullName evidence="6">TetR/AcrR family transcriptional regulator</fullName>
    </submittedName>
</protein>
<evidence type="ECO:0000313" key="7">
    <source>
        <dbReference type="Proteomes" id="UP001499987"/>
    </source>
</evidence>
<keyword evidence="7" id="KW-1185">Reference proteome</keyword>
<reference evidence="7" key="1">
    <citation type="journal article" date="2019" name="Int. J. Syst. Evol. Microbiol.">
        <title>The Global Catalogue of Microorganisms (GCM) 10K type strain sequencing project: providing services to taxonomists for standard genome sequencing and annotation.</title>
        <authorList>
            <consortium name="The Broad Institute Genomics Platform"/>
            <consortium name="The Broad Institute Genome Sequencing Center for Infectious Disease"/>
            <person name="Wu L."/>
            <person name="Ma J."/>
        </authorList>
    </citation>
    <scope>NUCLEOTIDE SEQUENCE [LARGE SCALE GENOMIC DNA]</scope>
    <source>
        <strain evidence="7">JCM 13002</strain>
    </source>
</reference>
<evidence type="ECO:0000256" key="2">
    <source>
        <dbReference type="ARBA" id="ARBA00023125"/>
    </source>
</evidence>
<dbReference type="InterPro" id="IPR036271">
    <property type="entry name" value="Tet_transcr_reg_TetR-rel_C_sf"/>
</dbReference>
<keyword evidence="1" id="KW-0805">Transcription regulation</keyword>
<keyword evidence="3" id="KW-0804">Transcription</keyword>
<name>A0ABP4E6E8_9ACTN</name>
<dbReference type="RefSeq" id="WP_344624746.1">
    <property type="nucleotide sequence ID" value="NZ_BAAALD010000033.1"/>
</dbReference>
<dbReference type="SUPFAM" id="SSF48498">
    <property type="entry name" value="Tetracyclin repressor-like, C-terminal domain"/>
    <property type="match status" value="1"/>
</dbReference>
<dbReference type="PANTHER" id="PTHR30055:SF243">
    <property type="entry name" value="HTH-TYPE TRANSCRIPTIONAL REGULATOR RV1816"/>
    <property type="match status" value="1"/>
</dbReference>
<dbReference type="Proteomes" id="UP001499987">
    <property type="component" value="Unassembled WGS sequence"/>
</dbReference>
<sequence>MADSRTTGPRARYREQTRAEIKDAALRQLAEGGTAALALVKIAKELGMSGPALYRYFASRDDLLGALVSDAYEDAAAAVAAAEDPRGGPRARLHALATAYRGWAVAQPHRYLLIQGTPTPGYTAPPETLASARAVLTPFLPVFAAGTPAPATAPVLAQMRAWLAADTAVAAWVAASAPDGPEAVATALTGTVLAWSTLHGTIGLEVSGHFSGMGHTGDTLLATQVELLAEAFSLK</sequence>
<dbReference type="PANTHER" id="PTHR30055">
    <property type="entry name" value="HTH-TYPE TRANSCRIPTIONAL REGULATOR RUTR"/>
    <property type="match status" value="1"/>
</dbReference>
<feature type="domain" description="HTH tetR-type" evidence="5">
    <location>
        <begin position="15"/>
        <end position="75"/>
    </location>
</feature>
<evidence type="ECO:0000259" key="5">
    <source>
        <dbReference type="PROSITE" id="PS50977"/>
    </source>
</evidence>
<dbReference type="InterPro" id="IPR025996">
    <property type="entry name" value="MT1864/Rv1816-like_C"/>
</dbReference>
<dbReference type="SUPFAM" id="SSF46689">
    <property type="entry name" value="Homeodomain-like"/>
    <property type="match status" value="1"/>
</dbReference>
<dbReference type="Pfam" id="PF00440">
    <property type="entry name" value="TetR_N"/>
    <property type="match status" value="1"/>
</dbReference>
<keyword evidence="2 4" id="KW-0238">DNA-binding</keyword>
<dbReference type="InterPro" id="IPR001647">
    <property type="entry name" value="HTH_TetR"/>
</dbReference>
<evidence type="ECO:0000313" key="6">
    <source>
        <dbReference type="EMBL" id="GAA1089976.1"/>
    </source>
</evidence>
<evidence type="ECO:0000256" key="1">
    <source>
        <dbReference type="ARBA" id="ARBA00023015"/>
    </source>
</evidence>